<dbReference type="InterPro" id="IPR003591">
    <property type="entry name" value="Leu-rich_rpt_typical-subtyp"/>
</dbReference>
<feature type="chain" id="PRO_5018101643" evidence="15">
    <location>
        <begin position="20"/>
        <end position="889"/>
    </location>
</feature>
<keyword evidence="13" id="KW-0395">Inflammatory response</keyword>
<evidence type="ECO:0000256" key="10">
    <source>
        <dbReference type="ARBA" id="ARBA00023136"/>
    </source>
</evidence>
<dbReference type="GO" id="GO:0016020">
    <property type="term" value="C:membrane"/>
    <property type="evidence" value="ECO:0007669"/>
    <property type="project" value="UniProtKB-SubCell"/>
</dbReference>
<dbReference type="Proteomes" id="UP000265200">
    <property type="component" value="Chromosome 24"/>
</dbReference>
<comment type="similarity">
    <text evidence="2">Belongs to the Toll-like receptor family.</text>
</comment>
<protein>
    <submittedName>
        <fullName evidence="17">Toll like receptor 5</fullName>
    </submittedName>
</protein>
<accession>A0A3P9IPH7</accession>
<feature type="domain" description="TIR" evidence="16">
    <location>
        <begin position="702"/>
        <end position="847"/>
    </location>
</feature>
<evidence type="ECO:0000256" key="5">
    <source>
        <dbReference type="ARBA" id="ARBA00022692"/>
    </source>
</evidence>
<reference evidence="17" key="3">
    <citation type="submission" date="2025-08" db="UniProtKB">
        <authorList>
            <consortium name="Ensembl"/>
        </authorList>
    </citation>
    <scope>IDENTIFICATION</scope>
    <source>
        <strain evidence="17">HSOK</strain>
    </source>
</reference>
<dbReference type="SUPFAM" id="SSF52200">
    <property type="entry name" value="Toll/Interleukin receptor TIR domain"/>
    <property type="match status" value="1"/>
</dbReference>
<dbReference type="PROSITE" id="PS51450">
    <property type="entry name" value="LRR"/>
    <property type="match status" value="3"/>
</dbReference>
<feature type="transmembrane region" description="Helical" evidence="14">
    <location>
        <begin position="651"/>
        <end position="672"/>
    </location>
</feature>
<dbReference type="Pfam" id="PF13855">
    <property type="entry name" value="LRR_8"/>
    <property type="match status" value="2"/>
</dbReference>
<dbReference type="SMART" id="SM00255">
    <property type="entry name" value="TIR"/>
    <property type="match status" value="1"/>
</dbReference>
<evidence type="ECO:0000256" key="7">
    <source>
        <dbReference type="ARBA" id="ARBA00022737"/>
    </source>
</evidence>
<comment type="subcellular location">
    <subcellularLocation>
        <location evidence="1">Membrane</location>
        <topology evidence="1">Single-pass type I membrane protein</topology>
    </subcellularLocation>
</comment>
<keyword evidence="9 14" id="KW-1133">Transmembrane helix</keyword>
<dbReference type="InterPro" id="IPR026906">
    <property type="entry name" value="LRR_5"/>
</dbReference>
<dbReference type="SUPFAM" id="SSF52058">
    <property type="entry name" value="L domain-like"/>
    <property type="match status" value="2"/>
</dbReference>
<dbReference type="Pfam" id="PF13306">
    <property type="entry name" value="LRR_5"/>
    <property type="match status" value="1"/>
</dbReference>
<dbReference type="GO" id="GO:0006954">
    <property type="term" value="P:inflammatory response"/>
    <property type="evidence" value="ECO:0007669"/>
    <property type="project" value="UniProtKB-KW"/>
</dbReference>
<evidence type="ECO:0000313" key="18">
    <source>
        <dbReference type="Proteomes" id="UP000265200"/>
    </source>
</evidence>
<dbReference type="AlphaFoldDB" id="A0A3P9IPH7"/>
<proteinExistence type="inferred from homology"/>
<evidence type="ECO:0000256" key="2">
    <source>
        <dbReference type="ARBA" id="ARBA00009634"/>
    </source>
</evidence>
<evidence type="ECO:0000259" key="16">
    <source>
        <dbReference type="PROSITE" id="PS50104"/>
    </source>
</evidence>
<evidence type="ECO:0000256" key="13">
    <source>
        <dbReference type="ARBA" id="ARBA00023198"/>
    </source>
</evidence>
<keyword evidence="5 14" id="KW-0812">Transmembrane</keyword>
<keyword evidence="8" id="KW-0391">Immunity</keyword>
<dbReference type="Gene3D" id="3.40.50.10140">
    <property type="entry name" value="Toll/interleukin-1 receptor homology (TIR) domain"/>
    <property type="match status" value="1"/>
</dbReference>
<reference key="1">
    <citation type="journal article" date="2007" name="Nature">
        <title>The medaka draft genome and insights into vertebrate genome evolution.</title>
        <authorList>
            <person name="Kasahara M."/>
            <person name="Naruse K."/>
            <person name="Sasaki S."/>
            <person name="Nakatani Y."/>
            <person name="Qu W."/>
            <person name="Ahsan B."/>
            <person name="Yamada T."/>
            <person name="Nagayasu Y."/>
            <person name="Doi K."/>
            <person name="Kasai Y."/>
            <person name="Jindo T."/>
            <person name="Kobayashi D."/>
            <person name="Shimada A."/>
            <person name="Toyoda A."/>
            <person name="Kuroki Y."/>
            <person name="Fujiyama A."/>
            <person name="Sasaki T."/>
            <person name="Shimizu A."/>
            <person name="Asakawa S."/>
            <person name="Shimizu N."/>
            <person name="Hashimoto S."/>
            <person name="Yang J."/>
            <person name="Lee Y."/>
            <person name="Matsushima K."/>
            <person name="Sugano S."/>
            <person name="Sakaizumi M."/>
            <person name="Narita T."/>
            <person name="Ohishi K."/>
            <person name="Haga S."/>
            <person name="Ohta F."/>
            <person name="Nomoto H."/>
            <person name="Nogata K."/>
            <person name="Morishita T."/>
            <person name="Endo T."/>
            <person name="Shin-I T."/>
            <person name="Takeda H."/>
            <person name="Morishita S."/>
            <person name="Kohara Y."/>
        </authorList>
    </citation>
    <scope>NUCLEOTIDE SEQUENCE [LARGE SCALE GENOMIC DNA]</scope>
    <source>
        <strain>Hd-rR</strain>
    </source>
</reference>
<dbReference type="FunFam" id="3.40.50.10140:FF:000001">
    <property type="entry name" value="Toll-like receptor 2"/>
    <property type="match status" value="1"/>
</dbReference>
<evidence type="ECO:0000313" key="17">
    <source>
        <dbReference type="Ensembl" id="ENSORLP00015021917.1"/>
    </source>
</evidence>
<dbReference type="SMART" id="SM00369">
    <property type="entry name" value="LRR_TYP"/>
    <property type="match status" value="11"/>
</dbReference>
<dbReference type="PROSITE" id="PS50104">
    <property type="entry name" value="TIR"/>
    <property type="match status" value="1"/>
</dbReference>
<name>A0A3P9IPH7_ORYLA</name>
<evidence type="ECO:0000256" key="1">
    <source>
        <dbReference type="ARBA" id="ARBA00004479"/>
    </source>
</evidence>
<dbReference type="Ensembl" id="ENSORLT00015014327.1">
    <property type="protein sequence ID" value="ENSORLP00015021917.1"/>
    <property type="gene ID" value="ENSORLG00015001051.1"/>
</dbReference>
<dbReference type="PANTHER" id="PTHR24365">
    <property type="entry name" value="TOLL-LIKE RECEPTOR"/>
    <property type="match status" value="1"/>
</dbReference>
<evidence type="ECO:0000256" key="9">
    <source>
        <dbReference type="ARBA" id="ARBA00022989"/>
    </source>
</evidence>
<evidence type="ECO:0000256" key="12">
    <source>
        <dbReference type="ARBA" id="ARBA00023180"/>
    </source>
</evidence>
<keyword evidence="3" id="KW-0399">Innate immunity</keyword>
<evidence type="ECO:0000256" key="6">
    <source>
        <dbReference type="ARBA" id="ARBA00022729"/>
    </source>
</evidence>
<dbReference type="InterPro" id="IPR032675">
    <property type="entry name" value="LRR_dom_sf"/>
</dbReference>
<reference evidence="17 18" key="2">
    <citation type="submission" date="2017-04" db="EMBL/GenBank/DDBJ databases">
        <title>CpG methylation of centromeres and impact of large insertions on vertebrate speciation.</title>
        <authorList>
            <person name="Ichikawa K."/>
            <person name="Yoshimura J."/>
            <person name="Morishita S."/>
        </authorList>
    </citation>
    <scope>NUCLEOTIDE SEQUENCE</scope>
    <source>
        <strain evidence="17 18">HSOK</strain>
    </source>
</reference>
<dbReference type="GO" id="GO:0002224">
    <property type="term" value="P:toll-like receptor signaling pathway"/>
    <property type="evidence" value="ECO:0007669"/>
    <property type="project" value="InterPro"/>
</dbReference>
<evidence type="ECO:0000256" key="8">
    <source>
        <dbReference type="ARBA" id="ARBA00022859"/>
    </source>
</evidence>
<dbReference type="InterPro" id="IPR001611">
    <property type="entry name" value="Leu-rich_rpt"/>
</dbReference>
<dbReference type="PANTHER" id="PTHR24365:SF525">
    <property type="entry name" value="TOLL-LIKE RECEPTOR 5"/>
    <property type="match status" value="1"/>
</dbReference>
<dbReference type="PIRSF" id="PIRSF037595">
    <property type="entry name" value="Toll-like_receptor"/>
    <property type="match status" value="1"/>
</dbReference>
<reference evidence="17" key="4">
    <citation type="submission" date="2025-09" db="UniProtKB">
        <authorList>
            <consortium name="Ensembl"/>
        </authorList>
    </citation>
    <scope>IDENTIFICATION</scope>
    <source>
        <strain evidence="17">HSOK</strain>
    </source>
</reference>
<dbReference type="Gene3D" id="3.80.10.10">
    <property type="entry name" value="Ribonuclease Inhibitor"/>
    <property type="match status" value="3"/>
</dbReference>
<keyword evidence="11" id="KW-0675">Receptor</keyword>
<dbReference type="SMART" id="SM00082">
    <property type="entry name" value="LRRCT"/>
    <property type="match status" value="1"/>
</dbReference>
<keyword evidence="7" id="KW-0677">Repeat</keyword>
<dbReference type="InterPro" id="IPR017241">
    <property type="entry name" value="Toll-like_receptor"/>
</dbReference>
<keyword evidence="12" id="KW-0325">Glycoprotein</keyword>
<evidence type="ECO:0000256" key="11">
    <source>
        <dbReference type="ARBA" id="ARBA00023170"/>
    </source>
</evidence>
<sequence length="889" mass="101892">MWTLFIQLFCSSWLQVAAGYQPCSLMELQAYCDSREYQWVPSLPSNITHLHLQLNKISEINSSSFRDYKELQFLDLGNQVVALTIREKSFLHQKSLVKLILGSNRNLQLESKSFQGLSNLQQLFLDYCDLTDSILSENFLEPLLSLKALVLYGNKIVKLQPGLFFSNLTYFTYLDLKLNWIEKICEDDLVGFRGKYFIYLTLHSNRLGQNSVDWKTCGNPFKGISFETLDLSRTGFGSVSTAQFFQAISGTQIYKLIYSGILGKGFSYTNLPDPTKSTFLGLQNSSLKIFEIPGQWIFNLQPYVFEALEDVQLIDISRNKIHQISVNAFKGLDKHLKKLNLSLNLLGEIYSHTFSGLAELTVLDLSYNHIGVLGDKAFSFLPKLQDLYLTGNSLRNLDFPANLPNLNFLFLGDNRLTTLSSILNLGNTAFYIDVTYNRLTNIEDVYLILTNFSRLHQFYFGGNNIKWCTLNQGTAMPHENKLQLLDLYGSYLQIIWEEGKCLDLFDHLSNMLKLVLSNNFLKVLPPGIFRGLTSIVDIDLSFNSLTYLEADVFPASLEVLRLSHNFLATPNPKIFESLTFLSLSGNQFRCDCSLEGFLEWLNVTNVTFFSPVEEYRCRFPAEVYNIPLLEYYTIIEPCEEDDEKIVAALRFTLFVLSATIVLSITLSGLIYARLRGQIFIIYKNMINMVYAGPKPTPAENDSEFDAFLCFSNSDYKWVEEALLKKLDNQFSEKNVFRCCFEARDFLPGEDHLSNIRDAIWGSKKTVCIVSKKFLEDGWCLEAFSLAQGRMLEELKNILIMLVVEKMAHYQLMKCNAVRAFVRTREYLTWPEDPQDLDWFYEKLSLQILKDTKVKKIVVDEHEAGKLARAEPIPDGLEDIRMDDIRVAGV</sequence>
<dbReference type="InterPro" id="IPR035897">
    <property type="entry name" value="Toll_tir_struct_dom_sf"/>
</dbReference>
<dbReference type="GO" id="GO:0045087">
    <property type="term" value="P:innate immune response"/>
    <property type="evidence" value="ECO:0007669"/>
    <property type="project" value="UniProtKB-KW"/>
</dbReference>
<evidence type="ECO:0000256" key="4">
    <source>
        <dbReference type="ARBA" id="ARBA00022614"/>
    </source>
</evidence>
<keyword evidence="4" id="KW-0433">Leucine-rich repeat</keyword>
<evidence type="ECO:0000256" key="15">
    <source>
        <dbReference type="SAM" id="SignalP"/>
    </source>
</evidence>
<dbReference type="SMART" id="SM00365">
    <property type="entry name" value="LRR_SD22"/>
    <property type="match status" value="8"/>
</dbReference>
<keyword evidence="6 15" id="KW-0732">Signal</keyword>
<evidence type="ECO:0000256" key="14">
    <source>
        <dbReference type="SAM" id="Phobius"/>
    </source>
</evidence>
<dbReference type="InterPro" id="IPR000483">
    <property type="entry name" value="Cys-rich_flank_reg_C"/>
</dbReference>
<dbReference type="FunFam" id="3.80.10.10:FF:000306">
    <property type="entry name" value="Toll-like receptor 5"/>
    <property type="match status" value="1"/>
</dbReference>
<dbReference type="GO" id="GO:0004888">
    <property type="term" value="F:transmembrane signaling receptor activity"/>
    <property type="evidence" value="ECO:0007669"/>
    <property type="project" value="InterPro"/>
</dbReference>
<dbReference type="Pfam" id="PF01582">
    <property type="entry name" value="TIR"/>
    <property type="match status" value="1"/>
</dbReference>
<organism evidence="17 18">
    <name type="scientific">Oryzias latipes</name>
    <name type="common">Japanese rice fish</name>
    <name type="synonym">Japanese killifish</name>
    <dbReference type="NCBI Taxonomy" id="8090"/>
    <lineage>
        <taxon>Eukaryota</taxon>
        <taxon>Metazoa</taxon>
        <taxon>Chordata</taxon>
        <taxon>Craniata</taxon>
        <taxon>Vertebrata</taxon>
        <taxon>Euteleostomi</taxon>
        <taxon>Actinopterygii</taxon>
        <taxon>Neopterygii</taxon>
        <taxon>Teleostei</taxon>
        <taxon>Neoteleostei</taxon>
        <taxon>Acanthomorphata</taxon>
        <taxon>Ovalentaria</taxon>
        <taxon>Atherinomorphae</taxon>
        <taxon>Beloniformes</taxon>
        <taxon>Adrianichthyidae</taxon>
        <taxon>Oryziinae</taxon>
        <taxon>Oryzias</taxon>
    </lineage>
</organism>
<evidence type="ECO:0000256" key="3">
    <source>
        <dbReference type="ARBA" id="ARBA00022588"/>
    </source>
</evidence>
<feature type="signal peptide" evidence="15">
    <location>
        <begin position="1"/>
        <end position="19"/>
    </location>
</feature>
<dbReference type="InterPro" id="IPR000157">
    <property type="entry name" value="TIR_dom"/>
</dbReference>
<keyword evidence="10 14" id="KW-0472">Membrane</keyword>